<feature type="domain" description="NB-ARC" evidence="15">
    <location>
        <begin position="191"/>
        <end position="363"/>
    </location>
</feature>
<gene>
    <name evidence="19" type="ORF">WN944_006448</name>
</gene>
<keyword evidence="5" id="KW-0934">Plastid</keyword>
<evidence type="ECO:0000256" key="1">
    <source>
        <dbReference type="ARBA" id="ARBA00004508"/>
    </source>
</evidence>
<keyword evidence="10" id="KW-0067">ATP-binding</keyword>
<protein>
    <recommendedName>
        <fullName evidence="21">Disease resistance protein RGA3</fullName>
    </recommendedName>
</protein>
<feature type="domain" description="R13L1/DRL21-like LRR repeat region" evidence="18">
    <location>
        <begin position="726"/>
        <end position="851"/>
    </location>
</feature>
<keyword evidence="9" id="KW-0611">Plant defense</keyword>
<evidence type="ECO:0000256" key="8">
    <source>
        <dbReference type="ARBA" id="ARBA00022741"/>
    </source>
</evidence>
<dbReference type="GO" id="GO:0031969">
    <property type="term" value="C:chloroplast membrane"/>
    <property type="evidence" value="ECO:0007669"/>
    <property type="project" value="UniProtKB-SubCell"/>
</dbReference>
<dbReference type="InterPro" id="IPR036388">
    <property type="entry name" value="WH-like_DNA-bd_sf"/>
</dbReference>
<accession>A0AAP0QT89</accession>
<evidence type="ECO:0000256" key="10">
    <source>
        <dbReference type="ARBA" id="ARBA00022840"/>
    </source>
</evidence>
<evidence type="ECO:0000259" key="17">
    <source>
        <dbReference type="Pfam" id="PF23559"/>
    </source>
</evidence>
<dbReference type="Gene3D" id="1.20.5.4130">
    <property type="match status" value="1"/>
</dbReference>
<dbReference type="GO" id="GO:0006952">
    <property type="term" value="P:defense response"/>
    <property type="evidence" value="ECO:0007669"/>
    <property type="project" value="UniProtKB-KW"/>
</dbReference>
<keyword evidence="6 14" id="KW-0812">Transmembrane</keyword>
<dbReference type="InterPro" id="IPR021825">
    <property type="entry name" value="RETICULATA-related"/>
</dbReference>
<comment type="caution">
    <text evidence="19">The sequence shown here is derived from an EMBL/GenBank/DDBJ whole genome shotgun (WGS) entry which is preliminary data.</text>
</comment>
<evidence type="ECO:0000259" key="18">
    <source>
        <dbReference type="Pfam" id="PF25019"/>
    </source>
</evidence>
<dbReference type="InterPro" id="IPR056789">
    <property type="entry name" value="LRR_R13L1-DRL21"/>
</dbReference>
<dbReference type="GO" id="GO:0043531">
    <property type="term" value="F:ADP binding"/>
    <property type="evidence" value="ECO:0007669"/>
    <property type="project" value="InterPro"/>
</dbReference>
<evidence type="ECO:0000256" key="6">
    <source>
        <dbReference type="ARBA" id="ARBA00022692"/>
    </source>
</evidence>
<keyword evidence="8" id="KW-0547">Nucleotide-binding</keyword>
<comment type="similarity">
    <text evidence="2">Belongs to the RETICULATA family.</text>
</comment>
<dbReference type="EMBL" id="JBCGBO010000003">
    <property type="protein sequence ID" value="KAK9214456.1"/>
    <property type="molecule type" value="Genomic_DNA"/>
</dbReference>
<keyword evidence="4" id="KW-0433">Leucine-rich repeat</keyword>
<dbReference type="PANTHER" id="PTHR36766:SF45">
    <property type="entry name" value="NB-ARC DOMAIN-CONTAINING PROTEIN"/>
    <property type="match status" value="1"/>
</dbReference>
<dbReference type="Gene3D" id="3.80.10.10">
    <property type="entry name" value="Ribonuclease Inhibitor"/>
    <property type="match status" value="2"/>
</dbReference>
<feature type="domain" description="Disease resistance protein winged helix" evidence="17">
    <location>
        <begin position="450"/>
        <end position="522"/>
    </location>
</feature>
<dbReference type="Proteomes" id="UP001428341">
    <property type="component" value="Unassembled WGS sequence"/>
</dbReference>
<dbReference type="SUPFAM" id="SSF52058">
    <property type="entry name" value="L domain-like"/>
    <property type="match status" value="1"/>
</dbReference>
<dbReference type="Pfam" id="PF23559">
    <property type="entry name" value="WHD_DRP"/>
    <property type="match status" value="1"/>
</dbReference>
<keyword evidence="7" id="KW-0677">Repeat</keyword>
<dbReference type="InterPro" id="IPR027417">
    <property type="entry name" value="P-loop_NTPase"/>
</dbReference>
<keyword evidence="11" id="KW-0809">Transit peptide</keyword>
<evidence type="ECO:0008006" key="21">
    <source>
        <dbReference type="Google" id="ProtNLM"/>
    </source>
</evidence>
<dbReference type="Pfam" id="PF00931">
    <property type="entry name" value="NB-ARC"/>
    <property type="match status" value="1"/>
</dbReference>
<sequence length="1238" mass="142074">MAHAIVSSLLDQLKSIAQDQVKEKWRLVTGVEHEVGKLTTNLQAIQAVLEDAEQRQMKQDKAVTFWLDQLRDASYDMEDVLEEWITETRKLQLDERGDDDDDDNDSAFVTFLTKVCSFFPAASNCFGGFKQLSLRHHIAVKIREISEKLDDIATRKDRFNFVENVSNNVRNPERVRTISLIDEGEVCGRDDEKKKLLSKLLCESSEQQEGLHIISLVGLGGIGKTTLAQLAYNNDEVKRNFDKVIWVCVSDTFEEIRVAKAIIEGLGVSASGLSEFESLMKQIQEYITGKKFFLVLDDVWDGDYKKWDLFFSCLKNGHHESKILITTRDRSVALQLGSIDIIPVKELGEGECWLLFKQIAFLRRSFEDREKLEPIGRKIARKCKGLPLAAKVIGNLLRSKITEKEWQRILDSEMWKVEEIGQGLLAPLLLSYNDLPSNSMVKRCFSYCVVFPKDYEMDKEELIDLWMAQGYLNAEEDEEMEMIGEEYFNILATRSFFQEFKIYDDDDDFMWCKMHDIVHDFAQFVSSKECLWLEINGTKESVINFFGDKVRHLGLNFGGGASFPMTIYGLNRLRTLLIYDENFFNPSLNNSILRELFSKLPCLRALVIRQSIKFLYEDTNWITKIPDNVGKLIHLKYLKLSKLYIARLPETLCELYNLQKLDIRRCKYLRELPAGIGKLKNMRSLLNDQTEKLKYLPIGISRLTSLRTLEKFVVGGGVDGGSTCRLESLKNLQLLRECGIEGLSNVSHVDEAERLQLYNKKNLLRLRLEFGVVVDGEGEERRRKNEKDKQLLEALQPPLNVEELWIESYGGVIFPKWLTSLTNLRNLYLSLCFNCEHLPPLGKLPLEKLILCNLIGVKRVGNEFLGIEESSYWDDPSSSSSSSSVIAFPKLKSLKIWFLDELEEWNYRITRKENISIMPRLSSLKIKHCPKLKVLPDYLLQTTTLQHLSIQGCPLLENRYREGKGEDWHKISHIPHIKWRDSRKCQNHTSNSQADVEDSMENIGVTKDYHCGYCATFGCWTLKKEVMAGLSWYVEYHLQGFERAFAVKTLVRPRIRLVMEPLPLLLLCKAYFHKLPFLTNVSMPAVVTISYLASLGCLMFMGLKKHLCQSFKACTMVVKRHIQYGDKMLLQFCKHLVLRRFCPHEIPLFLTSGLSVTIPSVSTNVLGYGAFIGLYANMRYQLLCGFDRAVTNHFEVIGVALILGTALRLDTKVSRWLIPKNAIVSGLGLLGVKQDNGK</sequence>
<organism evidence="19 20">
    <name type="scientific">Citrus x changshan-huyou</name>
    <dbReference type="NCBI Taxonomy" id="2935761"/>
    <lineage>
        <taxon>Eukaryota</taxon>
        <taxon>Viridiplantae</taxon>
        <taxon>Streptophyta</taxon>
        <taxon>Embryophyta</taxon>
        <taxon>Tracheophyta</taxon>
        <taxon>Spermatophyta</taxon>
        <taxon>Magnoliopsida</taxon>
        <taxon>eudicotyledons</taxon>
        <taxon>Gunneridae</taxon>
        <taxon>Pentapetalae</taxon>
        <taxon>rosids</taxon>
        <taxon>malvids</taxon>
        <taxon>Sapindales</taxon>
        <taxon>Rutaceae</taxon>
        <taxon>Aurantioideae</taxon>
        <taxon>Citrus</taxon>
    </lineage>
</organism>
<evidence type="ECO:0000256" key="13">
    <source>
        <dbReference type="ARBA" id="ARBA00023136"/>
    </source>
</evidence>
<dbReference type="InterPro" id="IPR041118">
    <property type="entry name" value="Rx_N"/>
</dbReference>
<dbReference type="GO" id="GO:0005524">
    <property type="term" value="F:ATP binding"/>
    <property type="evidence" value="ECO:0007669"/>
    <property type="project" value="UniProtKB-KW"/>
</dbReference>
<dbReference type="InterPro" id="IPR058922">
    <property type="entry name" value="WHD_DRP"/>
</dbReference>
<evidence type="ECO:0000256" key="4">
    <source>
        <dbReference type="ARBA" id="ARBA00022614"/>
    </source>
</evidence>
<name>A0AAP0QT89_9ROSI</name>
<proteinExistence type="inferred from homology"/>
<feature type="transmembrane region" description="Helical" evidence="14">
    <location>
        <begin position="1081"/>
        <end position="1103"/>
    </location>
</feature>
<dbReference type="InterPro" id="IPR038005">
    <property type="entry name" value="RX-like_CC"/>
</dbReference>
<dbReference type="Pfam" id="PF25019">
    <property type="entry name" value="LRR_R13L1-DRL21"/>
    <property type="match status" value="1"/>
</dbReference>
<reference evidence="19 20" key="1">
    <citation type="submission" date="2024-05" db="EMBL/GenBank/DDBJ databases">
        <title>Haplotype-resolved chromosome-level genome assembly of Huyou (Citrus changshanensis).</title>
        <authorList>
            <person name="Miao C."/>
            <person name="Chen W."/>
            <person name="Wu Y."/>
            <person name="Wang L."/>
            <person name="Zhao S."/>
            <person name="Grierson D."/>
            <person name="Xu C."/>
            <person name="Chen K."/>
        </authorList>
    </citation>
    <scope>NUCLEOTIDE SEQUENCE [LARGE SCALE GENOMIC DNA]</scope>
    <source>
        <strain evidence="19">01-14</strain>
        <tissue evidence="19">Leaf</tissue>
    </source>
</reference>
<evidence type="ECO:0000256" key="12">
    <source>
        <dbReference type="ARBA" id="ARBA00022989"/>
    </source>
</evidence>
<dbReference type="Pfam" id="PF18052">
    <property type="entry name" value="Rx_N"/>
    <property type="match status" value="1"/>
</dbReference>
<dbReference type="Gene3D" id="3.40.50.300">
    <property type="entry name" value="P-loop containing nucleotide triphosphate hydrolases"/>
    <property type="match status" value="1"/>
</dbReference>
<keyword evidence="12 14" id="KW-1133">Transmembrane helix</keyword>
<dbReference type="Pfam" id="PF11891">
    <property type="entry name" value="RETICULATA-like"/>
    <property type="match status" value="1"/>
</dbReference>
<dbReference type="InterPro" id="IPR002182">
    <property type="entry name" value="NB-ARC"/>
</dbReference>
<evidence type="ECO:0000313" key="20">
    <source>
        <dbReference type="Proteomes" id="UP001428341"/>
    </source>
</evidence>
<evidence type="ECO:0000256" key="5">
    <source>
        <dbReference type="ARBA" id="ARBA00022640"/>
    </source>
</evidence>
<evidence type="ECO:0000256" key="2">
    <source>
        <dbReference type="ARBA" id="ARBA00010793"/>
    </source>
</evidence>
<evidence type="ECO:0000256" key="3">
    <source>
        <dbReference type="ARBA" id="ARBA00022528"/>
    </source>
</evidence>
<keyword evidence="13 14" id="KW-0472">Membrane</keyword>
<dbReference type="FunFam" id="1.10.10.10:FF:000322">
    <property type="entry name" value="Probable disease resistance protein At1g63360"/>
    <property type="match status" value="1"/>
</dbReference>
<dbReference type="AlphaFoldDB" id="A0AAP0QT89"/>
<keyword evidence="3" id="KW-0150">Chloroplast</keyword>
<dbReference type="InterPro" id="IPR032675">
    <property type="entry name" value="LRR_dom_sf"/>
</dbReference>
<keyword evidence="20" id="KW-1185">Reference proteome</keyword>
<evidence type="ECO:0000256" key="11">
    <source>
        <dbReference type="ARBA" id="ARBA00022946"/>
    </source>
</evidence>
<dbReference type="InterPro" id="IPR042197">
    <property type="entry name" value="Apaf_helical"/>
</dbReference>
<dbReference type="CDD" id="cd14798">
    <property type="entry name" value="RX-CC_like"/>
    <property type="match status" value="1"/>
</dbReference>
<evidence type="ECO:0000256" key="9">
    <source>
        <dbReference type="ARBA" id="ARBA00022821"/>
    </source>
</evidence>
<dbReference type="FunFam" id="3.40.50.300:FF:001091">
    <property type="entry name" value="Probable disease resistance protein At1g61300"/>
    <property type="match status" value="1"/>
</dbReference>
<feature type="domain" description="Disease resistance N-terminal" evidence="16">
    <location>
        <begin position="5"/>
        <end position="92"/>
    </location>
</feature>
<dbReference type="Gene3D" id="1.10.8.430">
    <property type="entry name" value="Helical domain of apoptotic protease-activating factors"/>
    <property type="match status" value="1"/>
</dbReference>
<evidence type="ECO:0000259" key="15">
    <source>
        <dbReference type="Pfam" id="PF00931"/>
    </source>
</evidence>
<evidence type="ECO:0000256" key="14">
    <source>
        <dbReference type="SAM" id="Phobius"/>
    </source>
</evidence>
<dbReference type="SUPFAM" id="SSF52540">
    <property type="entry name" value="P-loop containing nucleoside triphosphate hydrolases"/>
    <property type="match status" value="1"/>
</dbReference>
<dbReference type="GO" id="GO:0051707">
    <property type="term" value="P:response to other organism"/>
    <property type="evidence" value="ECO:0007669"/>
    <property type="project" value="UniProtKB-ARBA"/>
</dbReference>
<comment type="subcellular location">
    <subcellularLocation>
        <location evidence="1">Plastid</location>
        <location evidence="1">Chloroplast membrane</location>
        <topology evidence="1">Multi-pass membrane protein</topology>
    </subcellularLocation>
</comment>
<dbReference type="PRINTS" id="PR00364">
    <property type="entry name" value="DISEASERSIST"/>
</dbReference>
<dbReference type="Gene3D" id="1.10.10.10">
    <property type="entry name" value="Winged helix-like DNA-binding domain superfamily/Winged helix DNA-binding domain"/>
    <property type="match status" value="1"/>
</dbReference>
<dbReference type="PANTHER" id="PTHR36766">
    <property type="entry name" value="PLANT BROAD-SPECTRUM MILDEW RESISTANCE PROTEIN RPW8"/>
    <property type="match status" value="1"/>
</dbReference>
<evidence type="ECO:0000256" key="7">
    <source>
        <dbReference type="ARBA" id="ARBA00022737"/>
    </source>
</evidence>
<evidence type="ECO:0000259" key="16">
    <source>
        <dbReference type="Pfam" id="PF18052"/>
    </source>
</evidence>
<evidence type="ECO:0000313" key="19">
    <source>
        <dbReference type="EMBL" id="KAK9214456.1"/>
    </source>
</evidence>